<evidence type="ECO:0000313" key="5">
    <source>
        <dbReference type="EMBL" id="CAL1171608.1"/>
    </source>
</evidence>
<dbReference type="EMBL" id="CAMXCT020006683">
    <property type="protein sequence ID" value="CAL1171608.1"/>
    <property type="molecule type" value="Genomic_DNA"/>
</dbReference>
<evidence type="ECO:0000259" key="3">
    <source>
        <dbReference type="Pfam" id="PF03372"/>
    </source>
</evidence>
<dbReference type="Proteomes" id="UP001152797">
    <property type="component" value="Unassembled WGS sequence"/>
</dbReference>
<reference evidence="4" key="1">
    <citation type="submission" date="2022-10" db="EMBL/GenBank/DDBJ databases">
        <authorList>
            <person name="Chen Y."/>
            <person name="Dougan E. K."/>
            <person name="Chan C."/>
            <person name="Rhodes N."/>
            <person name="Thang M."/>
        </authorList>
    </citation>
    <scope>NUCLEOTIDE SEQUENCE</scope>
</reference>
<reference evidence="5" key="2">
    <citation type="submission" date="2024-04" db="EMBL/GenBank/DDBJ databases">
        <authorList>
            <person name="Chen Y."/>
            <person name="Shah S."/>
            <person name="Dougan E. K."/>
            <person name="Thang M."/>
            <person name="Chan C."/>
        </authorList>
    </citation>
    <scope>NUCLEOTIDE SEQUENCE [LARGE SCALE GENOMIC DNA]</scope>
</reference>
<gene>
    <name evidence="4" type="ORF">C1SCF055_LOCUS42825</name>
</gene>
<proteinExistence type="inferred from homology"/>
<comment type="caution">
    <text evidence="4">The sequence shown here is derived from an EMBL/GenBank/DDBJ whole genome shotgun (WGS) entry which is preliminary data.</text>
</comment>
<dbReference type="SUPFAM" id="SSF56219">
    <property type="entry name" value="DNase I-like"/>
    <property type="match status" value="1"/>
</dbReference>
<dbReference type="Pfam" id="PF03372">
    <property type="entry name" value="Exo_endo_phos"/>
    <property type="match status" value="1"/>
</dbReference>
<dbReference type="AlphaFoldDB" id="A0A9P1M3P5"/>
<protein>
    <submittedName>
        <fullName evidence="6">Nocturnin (Carbon catabolite repression 4-lik e protein)</fullName>
    </submittedName>
</protein>
<sequence>MARSLARQWLSSCAVSGKRRLRVMHWNILADCLAKSAPRLSLQRGFRCDPEHLRWETRRAKILEEIQKHQPDILGLCEVDRFDDLEVNLADDGYEGTYKRKRSPAKDGVATFWKTTPLEEGLRRAIFLEYGNQRTKAAQVAILQRLWPRDRSSGKGLVVCAVHLRASADEAFRMQQASELVTALTDFARGDEQIILADVNSNFDQSSSDLAASNVYSYFTSCGYRCAYQTMAAKAAAQRYSHYTTWAGWASGDFMSCCDHIFISQGVDVEAVLDVPDPDALAEEFPEKLPCAAYPSDHLSLVADVLVP</sequence>
<organism evidence="4">
    <name type="scientific">Cladocopium goreaui</name>
    <dbReference type="NCBI Taxonomy" id="2562237"/>
    <lineage>
        <taxon>Eukaryota</taxon>
        <taxon>Sar</taxon>
        <taxon>Alveolata</taxon>
        <taxon>Dinophyceae</taxon>
        <taxon>Suessiales</taxon>
        <taxon>Symbiodiniaceae</taxon>
        <taxon>Cladocopium</taxon>
    </lineage>
</organism>
<accession>A0A9P1M3P5</accession>
<comment type="similarity">
    <text evidence="1">Belongs to the CCR4/nocturin family.</text>
</comment>
<keyword evidence="7" id="KW-1185">Reference proteome</keyword>
<keyword evidence="2" id="KW-0378">Hydrolase</keyword>
<dbReference type="InterPro" id="IPR005135">
    <property type="entry name" value="Endo/exonuclease/phosphatase"/>
</dbReference>
<dbReference type="InterPro" id="IPR050410">
    <property type="entry name" value="CCR4/nocturin_mRNA_transcr"/>
</dbReference>
<dbReference type="InterPro" id="IPR036691">
    <property type="entry name" value="Endo/exonu/phosph_ase_sf"/>
</dbReference>
<evidence type="ECO:0000256" key="1">
    <source>
        <dbReference type="ARBA" id="ARBA00010774"/>
    </source>
</evidence>
<evidence type="ECO:0000313" key="7">
    <source>
        <dbReference type="Proteomes" id="UP001152797"/>
    </source>
</evidence>
<dbReference type="OrthoDB" id="276515at2759"/>
<dbReference type="PANTHER" id="PTHR12121">
    <property type="entry name" value="CARBON CATABOLITE REPRESSOR PROTEIN 4"/>
    <property type="match status" value="1"/>
</dbReference>
<dbReference type="EMBL" id="CAMXCT030006683">
    <property type="protein sequence ID" value="CAL4805545.1"/>
    <property type="molecule type" value="Genomic_DNA"/>
</dbReference>
<evidence type="ECO:0000256" key="2">
    <source>
        <dbReference type="ARBA" id="ARBA00022801"/>
    </source>
</evidence>
<dbReference type="GO" id="GO:0006139">
    <property type="term" value="P:nucleobase-containing compound metabolic process"/>
    <property type="evidence" value="ECO:0007669"/>
    <property type="project" value="UniProtKB-ARBA"/>
</dbReference>
<feature type="domain" description="Endonuclease/exonuclease/phosphatase" evidence="3">
    <location>
        <begin position="24"/>
        <end position="298"/>
    </location>
</feature>
<dbReference type="GO" id="GO:0000175">
    <property type="term" value="F:3'-5'-RNA exonuclease activity"/>
    <property type="evidence" value="ECO:0007669"/>
    <property type="project" value="TreeGrafter"/>
</dbReference>
<evidence type="ECO:0000313" key="4">
    <source>
        <dbReference type="EMBL" id="CAI4018233.1"/>
    </source>
</evidence>
<dbReference type="EMBL" id="CAMXCT010006683">
    <property type="protein sequence ID" value="CAI4018233.1"/>
    <property type="molecule type" value="Genomic_DNA"/>
</dbReference>
<dbReference type="PANTHER" id="PTHR12121:SF45">
    <property type="entry name" value="NOCTURNIN"/>
    <property type="match status" value="1"/>
</dbReference>
<dbReference type="Gene3D" id="3.60.10.10">
    <property type="entry name" value="Endonuclease/exonuclease/phosphatase"/>
    <property type="match status" value="1"/>
</dbReference>
<name>A0A9P1M3P5_9DINO</name>
<evidence type="ECO:0000313" key="6">
    <source>
        <dbReference type="EMBL" id="CAL4805545.1"/>
    </source>
</evidence>